<feature type="region of interest" description="Disordered" evidence="1">
    <location>
        <begin position="103"/>
        <end position="123"/>
    </location>
</feature>
<comment type="caution">
    <text evidence="2">The sequence shown here is derived from an EMBL/GenBank/DDBJ whole genome shotgun (WGS) entry which is preliminary data.</text>
</comment>
<sequence length="123" mass="14000">MTLDRVTQGYLERHLELVMFAIDQLTEDFQRTPQPAEIVDLNIGFRRHRFVDLMVVKFGMTPEAQFGISISGKRRLLTDDGLAQRYPHLYAIAKEMAQAIEDGQKARAARRRARAAASSNPAR</sequence>
<accession>A0A1N7SPW0</accession>
<reference evidence="2" key="1">
    <citation type="submission" date="2016-12" db="EMBL/GenBank/DDBJ databases">
        <authorList>
            <person name="Moulin L."/>
        </authorList>
    </citation>
    <scope>NUCLEOTIDE SEQUENCE [LARGE SCALE GENOMIC DNA]</scope>
    <source>
        <strain evidence="2">STM 7183</strain>
    </source>
</reference>
<dbReference type="Proteomes" id="UP000195569">
    <property type="component" value="Unassembled WGS sequence"/>
</dbReference>
<evidence type="ECO:0000256" key="1">
    <source>
        <dbReference type="SAM" id="MobiDB-lite"/>
    </source>
</evidence>
<gene>
    <name evidence="2" type="ORF">BN2476_680151</name>
</gene>
<dbReference type="AlphaFoldDB" id="A0A1N7SPW0"/>
<evidence type="ECO:0000313" key="2">
    <source>
        <dbReference type="EMBL" id="SIT49455.1"/>
    </source>
</evidence>
<protein>
    <submittedName>
        <fullName evidence="2">Uncharacterized protein</fullName>
    </submittedName>
</protein>
<dbReference type="EMBL" id="CYGY02000068">
    <property type="protein sequence ID" value="SIT49455.1"/>
    <property type="molecule type" value="Genomic_DNA"/>
</dbReference>
<keyword evidence="3" id="KW-1185">Reference proteome</keyword>
<proteinExistence type="predicted"/>
<evidence type="ECO:0000313" key="3">
    <source>
        <dbReference type="Proteomes" id="UP000195569"/>
    </source>
</evidence>
<organism evidence="2 3">
    <name type="scientific">Paraburkholderia piptadeniae</name>
    <dbReference type="NCBI Taxonomy" id="1701573"/>
    <lineage>
        <taxon>Bacteria</taxon>
        <taxon>Pseudomonadati</taxon>
        <taxon>Pseudomonadota</taxon>
        <taxon>Betaproteobacteria</taxon>
        <taxon>Burkholderiales</taxon>
        <taxon>Burkholderiaceae</taxon>
        <taxon>Paraburkholderia</taxon>
    </lineage>
</organism>
<name>A0A1N7SPW0_9BURK</name>